<evidence type="ECO:0000256" key="5">
    <source>
        <dbReference type="ARBA" id="ARBA00022691"/>
    </source>
</evidence>
<evidence type="ECO:0000313" key="12">
    <source>
        <dbReference type="Proteomes" id="UP001289374"/>
    </source>
</evidence>
<comment type="caution">
    <text evidence="11">The sequence shown here is derived from an EMBL/GenBank/DDBJ whole genome shotgun (WGS) entry which is preliminary data.</text>
</comment>
<keyword evidence="2" id="KW-0158">Chromosome</keyword>
<evidence type="ECO:0000256" key="1">
    <source>
        <dbReference type="ARBA" id="ARBA00004286"/>
    </source>
</evidence>
<reference evidence="11" key="1">
    <citation type="submission" date="2020-06" db="EMBL/GenBank/DDBJ databases">
        <authorList>
            <person name="Li T."/>
            <person name="Hu X."/>
            <person name="Zhang T."/>
            <person name="Song X."/>
            <person name="Zhang H."/>
            <person name="Dai N."/>
            <person name="Sheng W."/>
            <person name="Hou X."/>
            <person name="Wei L."/>
        </authorList>
    </citation>
    <scope>NUCLEOTIDE SEQUENCE</scope>
    <source>
        <strain evidence="11">K16</strain>
        <tissue evidence="11">Leaf</tissue>
    </source>
</reference>
<evidence type="ECO:0000259" key="9">
    <source>
        <dbReference type="PROSITE" id="PS50280"/>
    </source>
</evidence>
<keyword evidence="8" id="KW-0812">Transmembrane</keyword>
<reference evidence="11" key="2">
    <citation type="journal article" date="2024" name="Plant">
        <title>Genomic evolution and insights into agronomic trait innovations of Sesamum species.</title>
        <authorList>
            <person name="Miao H."/>
            <person name="Wang L."/>
            <person name="Qu L."/>
            <person name="Liu H."/>
            <person name="Sun Y."/>
            <person name="Le M."/>
            <person name="Wang Q."/>
            <person name="Wei S."/>
            <person name="Zheng Y."/>
            <person name="Lin W."/>
            <person name="Duan Y."/>
            <person name="Cao H."/>
            <person name="Xiong S."/>
            <person name="Wang X."/>
            <person name="Wei L."/>
            <person name="Li C."/>
            <person name="Ma Q."/>
            <person name="Ju M."/>
            <person name="Zhao R."/>
            <person name="Li G."/>
            <person name="Mu C."/>
            <person name="Tian Q."/>
            <person name="Mei H."/>
            <person name="Zhang T."/>
            <person name="Gao T."/>
            <person name="Zhang H."/>
        </authorList>
    </citation>
    <scope>NUCLEOTIDE SEQUENCE</scope>
    <source>
        <strain evidence="11">K16</strain>
    </source>
</reference>
<feature type="domain" description="Post-SET" evidence="10">
    <location>
        <begin position="486"/>
        <end position="502"/>
    </location>
</feature>
<dbReference type="Gene3D" id="2.170.270.10">
    <property type="entry name" value="SET domain"/>
    <property type="match status" value="1"/>
</dbReference>
<dbReference type="InterPro" id="IPR046341">
    <property type="entry name" value="SET_dom_sf"/>
</dbReference>
<dbReference type="PROSITE" id="PS50868">
    <property type="entry name" value="POST_SET"/>
    <property type="match status" value="1"/>
</dbReference>
<dbReference type="GO" id="GO:0046872">
    <property type="term" value="F:metal ion binding"/>
    <property type="evidence" value="ECO:0007669"/>
    <property type="project" value="UniProtKB-KW"/>
</dbReference>
<keyword evidence="8" id="KW-0472">Membrane</keyword>
<accession>A0AAE2BT33</accession>
<evidence type="ECO:0000256" key="8">
    <source>
        <dbReference type="SAM" id="Phobius"/>
    </source>
</evidence>
<evidence type="ECO:0000256" key="7">
    <source>
        <dbReference type="ARBA" id="ARBA00022833"/>
    </source>
</evidence>
<sequence>MTVYSLILLTYFMVVSGIVYDVIVEPPGIGSTQDRYTGAVRPVVFLPGRVNGQYIIEGLSSGFMFVLGGIGIVLLDLALDKNRAKSVKVSYASAGIASVVISYVMNLESMFIEDFNMNGDAKCFVRQGKNEVLRSGFEVKFLYGQGATLPGSSFLVRRPDQMKLVAIVNKFAMEEQECSKTRDRHSHDAFFRCAAVVLPYLNPTELASVASTCKALYQISKPITSRRTSDASRGLENLPIPFLNPIAGDSQPYPYFLYTPTQTLRVRPEFRQPWGSGDDARMCSEEDQPDPFLFRVESASGCECTRCTGDCCPCLEAGDFLLTRECGPSCKCDPACGNRVTQGGVRVRLKMVKDERKGWGLYAAEMIPRGQFVCEYAGELLSTKEARQRQQTYDKNASMGCLTPALLVVKEHLPSGNTCMRINIDATRIGNTARFINHSCDGGNLDTVIVRSSGALLPRICFFTSRDVQENEELSFSYGDVRLKPDGQPCFCGSSSCAGILPSEHT</sequence>
<keyword evidence="8" id="KW-1133">Transmembrane helix</keyword>
<name>A0AAE2BT33_9LAMI</name>
<evidence type="ECO:0000256" key="4">
    <source>
        <dbReference type="ARBA" id="ARBA00022679"/>
    </source>
</evidence>
<dbReference type="GO" id="GO:0005694">
    <property type="term" value="C:chromosome"/>
    <property type="evidence" value="ECO:0007669"/>
    <property type="project" value="UniProtKB-SubCell"/>
</dbReference>
<feature type="transmembrane region" description="Helical" evidence="8">
    <location>
        <begin position="91"/>
        <end position="112"/>
    </location>
</feature>
<evidence type="ECO:0000256" key="3">
    <source>
        <dbReference type="ARBA" id="ARBA00022603"/>
    </source>
</evidence>
<keyword evidence="6" id="KW-0479">Metal-binding</keyword>
<feature type="domain" description="SET" evidence="9">
    <location>
        <begin position="345"/>
        <end position="479"/>
    </location>
</feature>
<dbReference type="SMART" id="SM00317">
    <property type="entry name" value="SET"/>
    <property type="match status" value="1"/>
</dbReference>
<organism evidence="11 12">
    <name type="scientific">Sesamum angolense</name>
    <dbReference type="NCBI Taxonomy" id="2727404"/>
    <lineage>
        <taxon>Eukaryota</taxon>
        <taxon>Viridiplantae</taxon>
        <taxon>Streptophyta</taxon>
        <taxon>Embryophyta</taxon>
        <taxon>Tracheophyta</taxon>
        <taxon>Spermatophyta</taxon>
        <taxon>Magnoliopsida</taxon>
        <taxon>eudicotyledons</taxon>
        <taxon>Gunneridae</taxon>
        <taxon>Pentapetalae</taxon>
        <taxon>asterids</taxon>
        <taxon>lamiids</taxon>
        <taxon>Lamiales</taxon>
        <taxon>Pedaliaceae</taxon>
        <taxon>Sesamum</taxon>
    </lineage>
</organism>
<evidence type="ECO:0000256" key="6">
    <source>
        <dbReference type="ARBA" id="ARBA00022723"/>
    </source>
</evidence>
<dbReference type="PANTHER" id="PTHR46223:SF3">
    <property type="entry name" value="HISTONE-LYSINE N-METHYLTRANSFERASE SET-23"/>
    <property type="match status" value="1"/>
</dbReference>
<keyword evidence="7" id="KW-0862">Zinc</keyword>
<evidence type="ECO:0000256" key="2">
    <source>
        <dbReference type="ARBA" id="ARBA00022454"/>
    </source>
</evidence>
<keyword evidence="4" id="KW-0808">Transferase</keyword>
<proteinExistence type="predicted"/>
<feature type="transmembrane region" description="Helical" evidence="8">
    <location>
        <begin position="6"/>
        <end position="24"/>
    </location>
</feature>
<gene>
    <name evidence="11" type="ORF">Sango_1508800</name>
</gene>
<dbReference type="InterPro" id="IPR050973">
    <property type="entry name" value="H3K9_Histone-Lys_N-MTase"/>
</dbReference>
<dbReference type="Proteomes" id="UP001289374">
    <property type="component" value="Unassembled WGS sequence"/>
</dbReference>
<evidence type="ECO:0000259" key="10">
    <source>
        <dbReference type="PROSITE" id="PS50868"/>
    </source>
</evidence>
<dbReference type="GO" id="GO:0008168">
    <property type="term" value="F:methyltransferase activity"/>
    <property type="evidence" value="ECO:0007669"/>
    <property type="project" value="UniProtKB-KW"/>
</dbReference>
<dbReference type="GO" id="GO:0032259">
    <property type="term" value="P:methylation"/>
    <property type="evidence" value="ECO:0007669"/>
    <property type="project" value="UniProtKB-KW"/>
</dbReference>
<protein>
    <submittedName>
        <fullName evidence="11">Histone-lysine N-methyltransferase SUVR3</fullName>
    </submittedName>
</protein>
<evidence type="ECO:0000313" key="11">
    <source>
        <dbReference type="EMBL" id="KAK4396722.1"/>
    </source>
</evidence>
<dbReference type="EMBL" id="JACGWL010000008">
    <property type="protein sequence ID" value="KAK4396722.1"/>
    <property type="molecule type" value="Genomic_DNA"/>
</dbReference>
<dbReference type="PANTHER" id="PTHR46223">
    <property type="entry name" value="HISTONE-LYSINE N-METHYLTRANSFERASE SUV39H"/>
    <property type="match status" value="1"/>
</dbReference>
<dbReference type="InterPro" id="IPR003616">
    <property type="entry name" value="Post-SET_dom"/>
</dbReference>
<dbReference type="InterPro" id="IPR001214">
    <property type="entry name" value="SET_dom"/>
</dbReference>
<dbReference type="AlphaFoldDB" id="A0AAE2BT33"/>
<keyword evidence="5" id="KW-0949">S-adenosyl-L-methionine</keyword>
<comment type="subcellular location">
    <subcellularLocation>
        <location evidence="1">Chromosome</location>
    </subcellularLocation>
</comment>
<feature type="transmembrane region" description="Helical" evidence="8">
    <location>
        <begin position="62"/>
        <end position="79"/>
    </location>
</feature>
<keyword evidence="3" id="KW-0489">Methyltransferase</keyword>
<dbReference type="Pfam" id="PF00856">
    <property type="entry name" value="SET"/>
    <property type="match status" value="1"/>
</dbReference>
<keyword evidence="12" id="KW-1185">Reference proteome</keyword>
<dbReference type="PROSITE" id="PS50280">
    <property type="entry name" value="SET"/>
    <property type="match status" value="1"/>
</dbReference>
<dbReference type="SUPFAM" id="SSF82199">
    <property type="entry name" value="SET domain"/>
    <property type="match status" value="1"/>
</dbReference>